<keyword evidence="1" id="KW-0012">Acyltransferase</keyword>
<gene>
    <name evidence="1" type="ORF">CRI93_14375</name>
</gene>
<dbReference type="GO" id="GO:0016746">
    <property type="term" value="F:acyltransferase activity"/>
    <property type="evidence" value="ECO:0007669"/>
    <property type="project" value="UniProtKB-KW"/>
</dbReference>
<accession>A0A2H3NI21</accession>
<evidence type="ECO:0000313" key="1">
    <source>
        <dbReference type="EMBL" id="PEN04967.1"/>
    </source>
</evidence>
<dbReference type="Proteomes" id="UP000221024">
    <property type="component" value="Unassembled WGS sequence"/>
</dbReference>
<comment type="caution">
    <text evidence="1">The sequence shown here is derived from an EMBL/GenBank/DDBJ whole genome shotgun (WGS) entry which is preliminary data.</text>
</comment>
<dbReference type="OrthoDB" id="1496214at2"/>
<organism evidence="1 2">
    <name type="scientific">Longimonas halophila</name>
    <dbReference type="NCBI Taxonomy" id="1469170"/>
    <lineage>
        <taxon>Bacteria</taxon>
        <taxon>Pseudomonadati</taxon>
        <taxon>Rhodothermota</taxon>
        <taxon>Rhodothermia</taxon>
        <taxon>Rhodothermales</taxon>
        <taxon>Salisaetaceae</taxon>
        <taxon>Longimonas</taxon>
    </lineage>
</organism>
<evidence type="ECO:0000313" key="2">
    <source>
        <dbReference type="Proteomes" id="UP000221024"/>
    </source>
</evidence>
<dbReference type="RefSeq" id="WP_098063342.1">
    <property type="nucleotide sequence ID" value="NZ_PDEP01000019.1"/>
</dbReference>
<keyword evidence="1" id="KW-0808">Transferase</keyword>
<dbReference type="EMBL" id="PDEP01000019">
    <property type="protein sequence ID" value="PEN04967.1"/>
    <property type="molecule type" value="Genomic_DNA"/>
</dbReference>
<reference evidence="1 2" key="1">
    <citation type="submission" date="2017-10" db="EMBL/GenBank/DDBJ databases">
        <title>Draft genome of Longimonas halophila.</title>
        <authorList>
            <person name="Goh K.M."/>
            <person name="Shamsir M.S."/>
            <person name="Lim S.W."/>
        </authorList>
    </citation>
    <scope>NUCLEOTIDE SEQUENCE [LARGE SCALE GENOMIC DNA]</scope>
    <source>
        <strain evidence="1 2">KCTC 42399</strain>
    </source>
</reference>
<protein>
    <submittedName>
        <fullName evidence="1">Acyltransferase</fullName>
    </submittedName>
</protein>
<sequence>MNALAAHIVEAWMRWDLRRSFQRIEWHGSWPPGLPEQRPLIACVNHHHFYDGHLLWYLLTHTLGRPSMVWMQEWHRFPFFTPVGAMPFPANDPQTRAATVRRTARRFHTTPRAVLLYFPSGALQSPNTGVGPYPVERFTRIHRLYPQAVFWPVALHVTWDGAPHPVAQLQGGPCLDLDCHAPGSVETHLRRQWHTLRETTTAPTHLLMDGRTSPADQWSFAWTRPLFKRLTPP</sequence>
<keyword evidence="2" id="KW-1185">Reference proteome</keyword>
<name>A0A2H3NI21_9BACT</name>
<proteinExistence type="predicted"/>
<dbReference type="AlphaFoldDB" id="A0A2H3NI21"/>